<dbReference type="PROSITE" id="PS50995">
    <property type="entry name" value="HTH_MARR_2"/>
    <property type="match status" value="1"/>
</dbReference>
<dbReference type="PANTHER" id="PTHR42756:SF1">
    <property type="entry name" value="TRANSCRIPTIONAL REPRESSOR OF EMRAB OPERON"/>
    <property type="match status" value="1"/>
</dbReference>
<dbReference type="Pfam" id="PF01047">
    <property type="entry name" value="MarR"/>
    <property type="match status" value="1"/>
</dbReference>
<organism evidence="5 6">
    <name type="scientific">Microbaculum marinisediminis</name>
    <dbReference type="NCBI Taxonomy" id="2931392"/>
    <lineage>
        <taxon>Bacteria</taxon>
        <taxon>Pseudomonadati</taxon>
        <taxon>Pseudomonadota</taxon>
        <taxon>Alphaproteobacteria</taxon>
        <taxon>Hyphomicrobiales</taxon>
        <taxon>Tepidamorphaceae</taxon>
        <taxon>Microbaculum</taxon>
    </lineage>
</organism>
<dbReference type="InterPro" id="IPR000835">
    <property type="entry name" value="HTH_MarR-typ"/>
</dbReference>
<dbReference type="InterPro" id="IPR036390">
    <property type="entry name" value="WH_DNA-bd_sf"/>
</dbReference>
<evidence type="ECO:0000256" key="2">
    <source>
        <dbReference type="ARBA" id="ARBA00023125"/>
    </source>
</evidence>
<evidence type="ECO:0000256" key="3">
    <source>
        <dbReference type="ARBA" id="ARBA00023163"/>
    </source>
</evidence>
<gene>
    <name evidence="5" type="ORF">MUB46_16455</name>
</gene>
<dbReference type="RefSeq" id="WP_261617020.1">
    <property type="nucleotide sequence ID" value="NZ_JALIDZ010000007.1"/>
</dbReference>
<keyword evidence="2" id="KW-0238">DNA-binding</keyword>
<evidence type="ECO:0000313" key="5">
    <source>
        <dbReference type="EMBL" id="MCT8973455.1"/>
    </source>
</evidence>
<evidence type="ECO:0000259" key="4">
    <source>
        <dbReference type="PROSITE" id="PS50995"/>
    </source>
</evidence>
<dbReference type="GO" id="GO:0003677">
    <property type="term" value="F:DNA binding"/>
    <property type="evidence" value="ECO:0007669"/>
    <property type="project" value="UniProtKB-KW"/>
</dbReference>
<evidence type="ECO:0000256" key="1">
    <source>
        <dbReference type="ARBA" id="ARBA00023015"/>
    </source>
</evidence>
<dbReference type="Gene3D" id="1.10.10.10">
    <property type="entry name" value="Winged helix-like DNA-binding domain superfamily/Winged helix DNA-binding domain"/>
    <property type="match status" value="1"/>
</dbReference>
<keyword evidence="1" id="KW-0805">Transcription regulation</keyword>
<evidence type="ECO:0000313" key="6">
    <source>
        <dbReference type="Proteomes" id="UP001320898"/>
    </source>
</evidence>
<dbReference type="EMBL" id="JALIDZ010000007">
    <property type="protein sequence ID" value="MCT8973455.1"/>
    <property type="molecule type" value="Genomic_DNA"/>
</dbReference>
<feature type="domain" description="HTH marR-type" evidence="4">
    <location>
        <begin position="12"/>
        <end position="144"/>
    </location>
</feature>
<dbReference type="SMART" id="SM00347">
    <property type="entry name" value="HTH_MARR"/>
    <property type="match status" value="1"/>
</dbReference>
<dbReference type="InterPro" id="IPR036388">
    <property type="entry name" value="WH-like_DNA-bd_sf"/>
</dbReference>
<sequence>MSEKRPVEHDGAAKVMKSIRRIVRAIDMRSKRVARETGLTIPQIVILQAVRELGEVTTAALSKHADLSAATTVTILDKLESRGLVTRRRSATDRRIVHTALTDDGDRILADAPPLFSEGFSRRFAALSRADQDTVVAAFHTVADLLDPGPIDVDVEAEEARTVPLRS</sequence>
<keyword evidence="3" id="KW-0804">Transcription</keyword>
<dbReference type="SUPFAM" id="SSF46785">
    <property type="entry name" value="Winged helix' DNA-binding domain"/>
    <property type="match status" value="1"/>
</dbReference>
<dbReference type="PANTHER" id="PTHR42756">
    <property type="entry name" value="TRANSCRIPTIONAL REGULATOR, MARR"/>
    <property type="match status" value="1"/>
</dbReference>
<dbReference type="AlphaFoldDB" id="A0AAW5QZL9"/>
<reference evidence="5 6" key="1">
    <citation type="submission" date="2022-04" db="EMBL/GenBank/DDBJ databases">
        <authorList>
            <person name="Ye Y.-Q."/>
            <person name="Du Z.-J."/>
        </authorList>
    </citation>
    <scope>NUCLEOTIDE SEQUENCE [LARGE SCALE GENOMIC DNA]</scope>
    <source>
        <strain evidence="5 6">A6E488</strain>
    </source>
</reference>
<comment type="caution">
    <text evidence="5">The sequence shown here is derived from an EMBL/GenBank/DDBJ whole genome shotgun (WGS) entry which is preliminary data.</text>
</comment>
<name>A0AAW5QZL9_9HYPH</name>
<keyword evidence="6" id="KW-1185">Reference proteome</keyword>
<dbReference type="Proteomes" id="UP001320898">
    <property type="component" value="Unassembled WGS sequence"/>
</dbReference>
<dbReference type="PRINTS" id="PR00598">
    <property type="entry name" value="HTHMARR"/>
</dbReference>
<dbReference type="GO" id="GO:0003700">
    <property type="term" value="F:DNA-binding transcription factor activity"/>
    <property type="evidence" value="ECO:0007669"/>
    <property type="project" value="InterPro"/>
</dbReference>
<protein>
    <submittedName>
        <fullName evidence="5">MarR family transcriptional regulator</fullName>
    </submittedName>
</protein>
<proteinExistence type="predicted"/>
<accession>A0AAW5QZL9</accession>